<dbReference type="AlphaFoldDB" id="A0AAD7IMK1"/>
<evidence type="ECO:0000256" key="1">
    <source>
        <dbReference type="SAM" id="MobiDB-lite"/>
    </source>
</evidence>
<dbReference type="Proteomes" id="UP001215598">
    <property type="component" value="Unassembled WGS sequence"/>
</dbReference>
<sequence>MPLLSLDFNGRQWEGVTEITRDEGKREGVDGIEWTRNTQVPSTLQVGGVGCVEIETVAFGQRTNTKVAPKRGWERLGSAGAPITQIPPNTAVLRSTLKKEDTAKVLRSPSPPTPADDDQERNHSTPEPKTRAEWRHYHGNANDIREGLHSSWSPIIPLLEQWKGGRELGR</sequence>
<protein>
    <submittedName>
        <fullName evidence="2">Uncharacterized protein</fullName>
    </submittedName>
</protein>
<reference evidence="2" key="1">
    <citation type="submission" date="2023-03" db="EMBL/GenBank/DDBJ databases">
        <title>Massive genome expansion in bonnet fungi (Mycena s.s.) driven by repeated elements and novel gene families across ecological guilds.</title>
        <authorList>
            <consortium name="Lawrence Berkeley National Laboratory"/>
            <person name="Harder C.B."/>
            <person name="Miyauchi S."/>
            <person name="Viragh M."/>
            <person name="Kuo A."/>
            <person name="Thoen E."/>
            <person name="Andreopoulos B."/>
            <person name="Lu D."/>
            <person name="Skrede I."/>
            <person name="Drula E."/>
            <person name="Henrissat B."/>
            <person name="Morin E."/>
            <person name="Kohler A."/>
            <person name="Barry K."/>
            <person name="LaButti K."/>
            <person name="Morin E."/>
            <person name="Salamov A."/>
            <person name="Lipzen A."/>
            <person name="Mereny Z."/>
            <person name="Hegedus B."/>
            <person name="Baldrian P."/>
            <person name="Stursova M."/>
            <person name="Weitz H."/>
            <person name="Taylor A."/>
            <person name="Grigoriev I.V."/>
            <person name="Nagy L.G."/>
            <person name="Martin F."/>
            <person name="Kauserud H."/>
        </authorList>
    </citation>
    <scope>NUCLEOTIDE SEQUENCE</scope>
    <source>
        <strain evidence="2">CBHHK182m</strain>
    </source>
</reference>
<keyword evidence="3" id="KW-1185">Reference proteome</keyword>
<comment type="caution">
    <text evidence="2">The sequence shown here is derived from an EMBL/GenBank/DDBJ whole genome shotgun (WGS) entry which is preliminary data.</text>
</comment>
<evidence type="ECO:0000313" key="2">
    <source>
        <dbReference type="EMBL" id="KAJ7746645.1"/>
    </source>
</evidence>
<feature type="region of interest" description="Disordered" evidence="1">
    <location>
        <begin position="99"/>
        <end position="138"/>
    </location>
</feature>
<organism evidence="2 3">
    <name type="scientific">Mycena metata</name>
    <dbReference type="NCBI Taxonomy" id="1033252"/>
    <lineage>
        <taxon>Eukaryota</taxon>
        <taxon>Fungi</taxon>
        <taxon>Dikarya</taxon>
        <taxon>Basidiomycota</taxon>
        <taxon>Agaricomycotina</taxon>
        <taxon>Agaricomycetes</taxon>
        <taxon>Agaricomycetidae</taxon>
        <taxon>Agaricales</taxon>
        <taxon>Marasmiineae</taxon>
        <taxon>Mycenaceae</taxon>
        <taxon>Mycena</taxon>
    </lineage>
</organism>
<dbReference type="EMBL" id="JARKIB010000079">
    <property type="protein sequence ID" value="KAJ7746645.1"/>
    <property type="molecule type" value="Genomic_DNA"/>
</dbReference>
<feature type="compositionally biased region" description="Basic and acidic residues" evidence="1">
    <location>
        <begin position="120"/>
        <end position="136"/>
    </location>
</feature>
<accession>A0AAD7IMK1</accession>
<name>A0AAD7IMK1_9AGAR</name>
<gene>
    <name evidence="2" type="ORF">B0H16DRAFT_1692668</name>
</gene>
<evidence type="ECO:0000313" key="3">
    <source>
        <dbReference type="Proteomes" id="UP001215598"/>
    </source>
</evidence>
<proteinExistence type="predicted"/>